<evidence type="ECO:0000256" key="2">
    <source>
        <dbReference type="ARBA" id="ARBA00022679"/>
    </source>
</evidence>
<sequence>MGVWYMFGNNYFSLLMKYSLAHQIDDWGWIIGEHTYGKPEIIEPAYASLEIGRFCSIGPKVLIILGNHRYDTVTTYPFKTLKAFWPEAEDAVDDHTSKGGIIIGHDVWVGARAVILSGVTVGSGAIIAAGAIVTKDVPPYSIVGGNPARVIRYRFSEDVIQKLLAIAWWNWPEDLLRERMSALMNDDIEEFVRLYSVDKS</sequence>
<keyword evidence="4" id="KW-0012">Acyltransferase</keyword>
<gene>
    <name evidence="5" type="ORF">AA106556_1795</name>
</gene>
<dbReference type="Pfam" id="PF00132">
    <property type="entry name" value="Hexapep"/>
    <property type="match status" value="1"/>
</dbReference>
<dbReference type="EMBL" id="BAQB01000038">
    <property type="protein sequence ID" value="GBR48464.1"/>
    <property type="molecule type" value="Genomic_DNA"/>
</dbReference>
<dbReference type="InterPro" id="IPR018357">
    <property type="entry name" value="Hexapep_transf_CS"/>
</dbReference>
<dbReference type="InterPro" id="IPR011004">
    <property type="entry name" value="Trimer_LpxA-like_sf"/>
</dbReference>
<evidence type="ECO:0000313" key="5">
    <source>
        <dbReference type="EMBL" id="GBR48464.1"/>
    </source>
</evidence>
<dbReference type="InterPro" id="IPR001451">
    <property type="entry name" value="Hexapep"/>
</dbReference>
<dbReference type="Gene3D" id="2.160.10.10">
    <property type="entry name" value="Hexapeptide repeat proteins"/>
    <property type="match status" value="1"/>
</dbReference>
<evidence type="ECO:0000256" key="1">
    <source>
        <dbReference type="ARBA" id="ARBA00007274"/>
    </source>
</evidence>
<comment type="similarity">
    <text evidence="1">Belongs to the transferase hexapeptide repeat family.</text>
</comment>
<organism evidence="5 6">
    <name type="scientific">Neokomagataea tanensis NBRC 106556</name>
    <dbReference type="NCBI Taxonomy" id="1223519"/>
    <lineage>
        <taxon>Bacteria</taxon>
        <taxon>Pseudomonadati</taxon>
        <taxon>Pseudomonadota</taxon>
        <taxon>Alphaproteobacteria</taxon>
        <taxon>Acetobacterales</taxon>
        <taxon>Acetobacteraceae</taxon>
        <taxon>Neokomagataea</taxon>
    </lineage>
</organism>
<evidence type="ECO:0000256" key="3">
    <source>
        <dbReference type="ARBA" id="ARBA00022737"/>
    </source>
</evidence>
<accession>A0ABQ0QKX2</accession>
<dbReference type="Proteomes" id="UP001062443">
    <property type="component" value="Unassembled WGS sequence"/>
</dbReference>
<evidence type="ECO:0000313" key="6">
    <source>
        <dbReference type="Proteomes" id="UP001062443"/>
    </source>
</evidence>
<dbReference type="SUPFAM" id="SSF51161">
    <property type="entry name" value="Trimeric LpxA-like enzymes"/>
    <property type="match status" value="1"/>
</dbReference>
<reference evidence="5" key="1">
    <citation type="submission" date="2013-04" db="EMBL/GenBank/DDBJ databases">
        <title>The genome sequencing project of 58 acetic acid bacteria.</title>
        <authorList>
            <person name="Okamoto-Kainuma A."/>
            <person name="Ishikawa M."/>
            <person name="Umino S."/>
            <person name="Koizumi Y."/>
            <person name="Shiwa Y."/>
            <person name="Yoshikawa H."/>
            <person name="Matsutani M."/>
            <person name="Matsushita K."/>
        </authorList>
    </citation>
    <scope>NUCLEOTIDE SEQUENCE</scope>
    <source>
        <strain evidence="5">NBRC 106556</strain>
    </source>
</reference>
<proteinExistence type="inferred from homology"/>
<comment type="caution">
    <text evidence="5">The sequence shown here is derived from an EMBL/GenBank/DDBJ whole genome shotgun (WGS) entry which is preliminary data.</text>
</comment>
<keyword evidence="3" id="KW-0677">Repeat</keyword>
<keyword evidence="6" id="KW-1185">Reference proteome</keyword>
<protein>
    <submittedName>
        <fullName evidence="5">Acetyltransferase</fullName>
    </submittedName>
</protein>
<dbReference type="CDD" id="cd03349">
    <property type="entry name" value="LbH_XAT"/>
    <property type="match status" value="1"/>
</dbReference>
<dbReference type="PROSITE" id="PS00101">
    <property type="entry name" value="HEXAPEP_TRANSFERASES"/>
    <property type="match status" value="1"/>
</dbReference>
<evidence type="ECO:0000256" key="4">
    <source>
        <dbReference type="ARBA" id="ARBA00023315"/>
    </source>
</evidence>
<dbReference type="InterPro" id="IPR050179">
    <property type="entry name" value="Trans_hexapeptide_repeat"/>
</dbReference>
<dbReference type="PANTHER" id="PTHR43300">
    <property type="entry name" value="ACETYLTRANSFERASE"/>
    <property type="match status" value="1"/>
</dbReference>
<name>A0ABQ0QKX2_9PROT</name>
<dbReference type="PANTHER" id="PTHR43300:SF11">
    <property type="entry name" value="ACETYLTRANSFERASE RV3034C-RELATED"/>
    <property type="match status" value="1"/>
</dbReference>
<keyword evidence="2" id="KW-0808">Transferase</keyword>